<dbReference type="Gene3D" id="2.40.50.140">
    <property type="entry name" value="Nucleic acid-binding proteins"/>
    <property type="match status" value="1"/>
</dbReference>
<reference evidence="2" key="1">
    <citation type="journal article" date="2023" name="GigaByte">
        <title>Genome assembly of the bearded iris, Iris pallida Lam.</title>
        <authorList>
            <person name="Bruccoleri R.E."/>
            <person name="Oakeley E.J."/>
            <person name="Faust A.M.E."/>
            <person name="Altorfer M."/>
            <person name="Dessus-Babus S."/>
            <person name="Burckhardt D."/>
            <person name="Oertli M."/>
            <person name="Naumann U."/>
            <person name="Petersen F."/>
            <person name="Wong J."/>
        </authorList>
    </citation>
    <scope>NUCLEOTIDE SEQUENCE</scope>
    <source>
        <strain evidence="2">GSM-AAB239-AS_SAM_17_03QT</strain>
    </source>
</reference>
<dbReference type="PANTHER" id="PTHR42918:SF9">
    <property type="entry name" value="LYSINE--TRNA LIGASE"/>
    <property type="match status" value="1"/>
</dbReference>
<dbReference type="InterPro" id="IPR012340">
    <property type="entry name" value="NA-bd_OB-fold"/>
</dbReference>
<keyword evidence="4" id="KW-1185">Reference proteome</keyword>
<dbReference type="PANTHER" id="PTHR42918">
    <property type="entry name" value="LYSYL-TRNA SYNTHETASE"/>
    <property type="match status" value="1"/>
</dbReference>
<dbReference type="AlphaFoldDB" id="A0AAX6E916"/>
<evidence type="ECO:0000256" key="1">
    <source>
        <dbReference type="ARBA" id="ARBA00022741"/>
    </source>
</evidence>
<name>A0AAX6E916_IRIPA</name>
<protein>
    <submittedName>
        <fullName evidence="2">Uncharacterized protein</fullName>
    </submittedName>
</protein>
<accession>A0AAX6E916</accession>
<dbReference type="GO" id="GO:0006430">
    <property type="term" value="P:lysyl-tRNA aminoacylation"/>
    <property type="evidence" value="ECO:0007669"/>
    <property type="project" value="TreeGrafter"/>
</dbReference>
<keyword evidence="1" id="KW-0547">Nucleotide-binding</keyword>
<dbReference type="GO" id="GO:0000049">
    <property type="term" value="F:tRNA binding"/>
    <property type="evidence" value="ECO:0007669"/>
    <property type="project" value="TreeGrafter"/>
</dbReference>
<dbReference type="GO" id="GO:0004824">
    <property type="term" value="F:lysine-tRNA ligase activity"/>
    <property type="evidence" value="ECO:0007669"/>
    <property type="project" value="TreeGrafter"/>
</dbReference>
<sequence>MKASEVNLYPHKFEVSISVVDNYMKKYGSLSDGEHLKGVEINLAGRIMNKRTSSSKLYFYDLYGGGAKVQVMADASIYFKIRTIELDGKKRIK</sequence>
<gene>
    <name evidence="2" type="ORF">M6B38_109955</name>
    <name evidence="3" type="ORF">M6B38_317595</name>
</gene>
<proteinExistence type="predicted"/>
<dbReference type="GO" id="GO:0005829">
    <property type="term" value="C:cytosol"/>
    <property type="evidence" value="ECO:0007669"/>
    <property type="project" value="TreeGrafter"/>
</dbReference>
<comment type="caution">
    <text evidence="2">The sequence shown here is derived from an EMBL/GenBank/DDBJ whole genome shotgun (WGS) entry which is preliminary data.</text>
</comment>
<evidence type="ECO:0000313" key="4">
    <source>
        <dbReference type="Proteomes" id="UP001140949"/>
    </source>
</evidence>
<dbReference type="Proteomes" id="UP001140949">
    <property type="component" value="Unassembled WGS sequence"/>
</dbReference>
<dbReference type="EMBL" id="JANAVB010038761">
    <property type="protein sequence ID" value="KAJ6800433.1"/>
    <property type="molecule type" value="Genomic_DNA"/>
</dbReference>
<dbReference type="EMBL" id="JANAVB010010400">
    <property type="protein sequence ID" value="KAJ6838900.1"/>
    <property type="molecule type" value="Genomic_DNA"/>
</dbReference>
<evidence type="ECO:0000313" key="3">
    <source>
        <dbReference type="EMBL" id="KAJ6838900.1"/>
    </source>
</evidence>
<evidence type="ECO:0000313" key="2">
    <source>
        <dbReference type="EMBL" id="KAJ6800433.1"/>
    </source>
</evidence>
<reference evidence="2" key="2">
    <citation type="submission" date="2023-04" db="EMBL/GenBank/DDBJ databases">
        <authorList>
            <person name="Bruccoleri R.E."/>
            <person name="Oakeley E.J."/>
            <person name="Faust A.-M."/>
            <person name="Dessus-Babus S."/>
            <person name="Altorfer M."/>
            <person name="Burckhardt D."/>
            <person name="Oertli M."/>
            <person name="Naumann U."/>
            <person name="Petersen F."/>
            <person name="Wong J."/>
        </authorList>
    </citation>
    <scope>NUCLEOTIDE SEQUENCE</scope>
    <source>
        <strain evidence="2">GSM-AAB239-AS_SAM_17_03QT</strain>
        <tissue evidence="2">Leaf</tissue>
    </source>
</reference>
<organism evidence="2 4">
    <name type="scientific">Iris pallida</name>
    <name type="common">Sweet iris</name>
    <dbReference type="NCBI Taxonomy" id="29817"/>
    <lineage>
        <taxon>Eukaryota</taxon>
        <taxon>Viridiplantae</taxon>
        <taxon>Streptophyta</taxon>
        <taxon>Embryophyta</taxon>
        <taxon>Tracheophyta</taxon>
        <taxon>Spermatophyta</taxon>
        <taxon>Magnoliopsida</taxon>
        <taxon>Liliopsida</taxon>
        <taxon>Asparagales</taxon>
        <taxon>Iridaceae</taxon>
        <taxon>Iridoideae</taxon>
        <taxon>Irideae</taxon>
        <taxon>Iris</taxon>
    </lineage>
</organism>
<dbReference type="SUPFAM" id="SSF50249">
    <property type="entry name" value="Nucleic acid-binding proteins"/>
    <property type="match status" value="1"/>
</dbReference>